<dbReference type="GeneID" id="103505957"/>
<evidence type="ECO:0000256" key="4">
    <source>
        <dbReference type="ARBA" id="ARBA00022801"/>
    </source>
</evidence>
<dbReference type="RefSeq" id="XP_017298151.1">
    <property type="nucleotide sequence ID" value="XM_017442662.2"/>
</dbReference>
<dbReference type="OMA" id="KLAYNHK"/>
<dbReference type="GO" id="GO:0006508">
    <property type="term" value="P:proteolysis"/>
    <property type="evidence" value="ECO:0007669"/>
    <property type="project" value="UniProtKB-KW"/>
</dbReference>
<dbReference type="Pfam" id="PF01470">
    <property type="entry name" value="Peptidase_C15"/>
    <property type="match status" value="1"/>
</dbReference>
<keyword evidence="2" id="KW-0963">Cytoplasm</keyword>
<dbReference type="Gene3D" id="3.40.630.20">
    <property type="entry name" value="Peptidase C15, pyroglutamyl peptidase I-like"/>
    <property type="match status" value="1"/>
</dbReference>
<sequence length="236" mass="26459">MAQAVELDTDTRGETSNALDVTASFKVLITGFGPFKTHTINPSWEAVSLLPDRIPNTNIEIVKEQIQVSYNYVDVTVPALWKKYNPDLVIHVGVSDMADKITLEVCGHRDNYASEDIYRKLPPNLKCKAAELCQCTDSIDVIKTALDVESLVKEFQTNKANINQVLDIDISRVDVCVSSNAGRYLCEYIYYTSLCLDNNRCLFIHVPTINSPYSLQELTQSLLCIIYIISQGQLSK</sequence>
<dbReference type="GO" id="GO:0016920">
    <property type="term" value="F:pyroglutamyl-peptidase activity"/>
    <property type="evidence" value="ECO:0007669"/>
    <property type="project" value="InterPro"/>
</dbReference>
<dbReference type="PRINTS" id="PR00706">
    <property type="entry name" value="PYROGLUPTASE"/>
</dbReference>
<dbReference type="InterPro" id="IPR016125">
    <property type="entry name" value="Peptidase_C15-like"/>
</dbReference>
<dbReference type="InterPro" id="IPR036440">
    <property type="entry name" value="Peptidase_C15-like_sf"/>
</dbReference>
<evidence type="ECO:0000256" key="5">
    <source>
        <dbReference type="ARBA" id="ARBA00022807"/>
    </source>
</evidence>
<dbReference type="RefSeq" id="XP_026676967.1">
    <property type="nucleotide sequence ID" value="XM_026821166.1"/>
</dbReference>
<keyword evidence="4" id="KW-0378">Hydrolase</keyword>
<reference evidence="7 8" key="1">
    <citation type="submission" date="2025-04" db="UniProtKB">
        <authorList>
            <consortium name="RefSeq"/>
        </authorList>
    </citation>
    <scope>IDENTIFICATION</scope>
</reference>
<dbReference type="STRING" id="121845.A0A1S4E7I5"/>
<name>A0A1S4E7I5_DIACI</name>
<dbReference type="AlphaFoldDB" id="A0A1S4E7I5"/>
<dbReference type="KEGG" id="dci:103505957"/>
<evidence type="ECO:0000313" key="6">
    <source>
        <dbReference type="Proteomes" id="UP000079169"/>
    </source>
</evidence>
<comment type="similarity">
    <text evidence="1">Belongs to the peptidase C15 family.</text>
</comment>
<evidence type="ECO:0000256" key="3">
    <source>
        <dbReference type="ARBA" id="ARBA00022670"/>
    </source>
</evidence>
<dbReference type="PANTHER" id="PTHR23402:SF1">
    <property type="entry name" value="PYROGLUTAMYL-PEPTIDASE I"/>
    <property type="match status" value="1"/>
</dbReference>
<evidence type="ECO:0000313" key="7">
    <source>
        <dbReference type="RefSeq" id="XP_008468560.1"/>
    </source>
</evidence>
<evidence type="ECO:0000313" key="8">
    <source>
        <dbReference type="RefSeq" id="XP_008468561.1"/>
    </source>
</evidence>
<keyword evidence="3" id="KW-0645">Protease</keyword>
<proteinExistence type="inferred from homology"/>
<protein>
    <submittedName>
        <fullName evidence="7 8">Pyroglutamyl-peptidase 1</fullName>
    </submittedName>
</protein>
<dbReference type="CDD" id="cd00501">
    <property type="entry name" value="Peptidase_C15"/>
    <property type="match status" value="1"/>
</dbReference>
<dbReference type="RefSeq" id="XP_008468561.1">
    <property type="nucleotide sequence ID" value="XM_008470339.3"/>
</dbReference>
<dbReference type="Proteomes" id="UP000079169">
    <property type="component" value="Unplaced"/>
</dbReference>
<dbReference type="InterPro" id="IPR000816">
    <property type="entry name" value="Peptidase_C15"/>
</dbReference>
<dbReference type="GO" id="GO:0005829">
    <property type="term" value="C:cytosol"/>
    <property type="evidence" value="ECO:0007669"/>
    <property type="project" value="InterPro"/>
</dbReference>
<evidence type="ECO:0000313" key="10">
    <source>
        <dbReference type="RefSeq" id="XP_026676967.1"/>
    </source>
</evidence>
<dbReference type="SUPFAM" id="SSF53182">
    <property type="entry name" value="Pyrrolidone carboxyl peptidase (pyroglutamate aminopeptidase)"/>
    <property type="match status" value="1"/>
</dbReference>
<dbReference type="PaxDb" id="121845-A0A1S4E7I5"/>
<dbReference type="RefSeq" id="XP_008468560.1">
    <property type="nucleotide sequence ID" value="XM_008470338.3"/>
</dbReference>
<accession>A0A1S4E7I5</accession>
<dbReference type="OrthoDB" id="407146at2759"/>
<keyword evidence="5" id="KW-0788">Thiol protease</keyword>
<evidence type="ECO:0000313" key="9">
    <source>
        <dbReference type="RefSeq" id="XP_017298151.1"/>
    </source>
</evidence>
<gene>
    <name evidence="7 8 9 10" type="primary">LOC103505957</name>
</gene>
<evidence type="ECO:0000256" key="2">
    <source>
        <dbReference type="ARBA" id="ARBA00022490"/>
    </source>
</evidence>
<evidence type="ECO:0000256" key="1">
    <source>
        <dbReference type="ARBA" id="ARBA00006641"/>
    </source>
</evidence>
<dbReference type="PANTHER" id="PTHR23402">
    <property type="entry name" value="PROTEASE FAMILY C15 PYROGLUTAMYL-PEPTIDASE I-RELATED"/>
    <property type="match status" value="1"/>
</dbReference>
<organism evidence="6 9">
    <name type="scientific">Diaphorina citri</name>
    <name type="common">Asian citrus psyllid</name>
    <dbReference type="NCBI Taxonomy" id="121845"/>
    <lineage>
        <taxon>Eukaryota</taxon>
        <taxon>Metazoa</taxon>
        <taxon>Ecdysozoa</taxon>
        <taxon>Arthropoda</taxon>
        <taxon>Hexapoda</taxon>
        <taxon>Insecta</taxon>
        <taxon>Pterygota</taxon>
        <taxon>Neoptera</taxon>
        <taxon>Paraneoptera</taxon>
        <taxon>Hemiptera</taxon>
        <taxon>Sternorrhyncha</taxon>
        <taxon>Psylloidea</taxon>
        <taxon>Psyllidae</taxon>
        <taxon>Diaphorininae</taxon>
        <taxon>Diaphorina</taxon>
    </lineage>
</organism>
<keyword evidence="6" id="KW-1185">Reference proteome</keyword>